<sequence>MKIALVYDRINKFGGAERLLLSLHRLYPEAPIFTLVHEPKTSKWAEGIKIIPTFLNKVPLLRKRHEWLVPIAPLAFETHDLSDFEIIISVTSSDAKSVITRPNQLHVCYCLTPSRYFWSGETEYASDKKFKLIPKTVKNYFKSVDMVTSVRPDEYIAISNEVKNRVKKYYKRNASVVYPSIEDKFYSNSPISLDNRDYYLIVSRLVPYKKVDLAISVFNKLKLPLVVIGLGSELGNLRKMAGSNIAFVGMVDDNRLIQYYRHAKAVIFPQNEDFGLVPIEAQASGTPVIAYAEGGALETVIHLETGYLFEEQTEDSLIHAINQFRKTSFSSKKCVKNASRFTPASFSEEFSKEVNRLM</sequence>
<dbReference type="PANTHER" id="PTHR45947">
    <property type="entry name" value="SULFOQUINOVOSYL TRANSFERASE SQD2"/>
    <property type="match status" value="1"/>
</dbReference>
<dbReference type="Proteomes" id="UP000034006">
    <property type="component" value="Unassembled WGS sequence"/>
</dbReference>
<gene>
    <name evidence="2" type="ORF">UW44_C0001G0072</name>
</gene>
<dbReference type="PANTHER" id="PTHR45947:SF3">
    <property type="entry name" value="SULFOQUINOVOSYL TRANSFERASE SQD2"/>
    <property type="match status" value="1"/>
</dbReference>
<evidence type="ECO:0000259" key="1">
    <source>
        <dbReference type="Pfam" id="PF00534"/>
    </source>
</evidence>
<feature type="domain" description="Glycosyl transferase family 1" evidence="1">
    <location>
        <begin position="194"/>
        <end position="339"/>
    </location>
</feature>
<dbReference type="InterPro" id="IPR050194">
    <property type="entry name" value="Glycosyltransferase_grp1"/>
</dbReference>
<keyword evidence="2" id="KW-0808">Transferase</keyword>
<dbReference type="Pfam" id="PF00534">
    <property type="entry name" value="Glycos_transf_1"/>
    <property type="match status" value="1"/>
</dbReference>
<evidence type="ECO:0000313" key="3">
    <source>
        <dbReference type="Proteomes" id="UP000034006"/>
    </source>
</evidence>
<dbReference type="PATRIC" id="fig|1618387.3.peg.72"/>
<reference evidence="2 3" key="1">
    <citation type="journal article" date="2015" name="Nature">
        <title>rRNA introns, odd ribosomes, and small enigmatic genomes across a large radiation of phyla.</title>
        <authorList>
            <person name="Brown C.T."/>
            <person name="Hug L.A."/>
            <person name="Thomas B.C."/>
            <person name="Sharon I."/>
            <person name="Castelle C.J."/>
            <person name="Singh A."/>
            <person name="Wilkins M.J."/>
            <person name="Williams K.H."/>
            <person name="Banfield J.F."/>
        </authorList>
    </citation>
    <scope>NUCLEOTIDE SEQUENCE [LARGE SCALE GENOMIC DNA]</scope>
</reference>
<dbReference type="STRING" id="1618387.UW44_C0001G0072"/>
<dbReference type="SUPFAM" id="SSF53756">
    <property type="entry name" value="UDP-Glycosyltransferase/glycogen phosphorylase"/>
    <property type="match status" value="1"/>
</dbReference>
<dbReference type="EMBL" id="LCIH01000001">
    <property type="protein sequence ID" value="KKT52520.1"/>
    <property type="molecule type" value="Genomic_DNA"/>
</dbReference>
<dbReference type="InterPro" id="IPR001296">
    <property type="entry name" value="Glyco_trans_1"/>
</dbReference>
<dbReference type="GO" id="GO:0016757">
    <property type="term" value="F:glycosyltransferase activity"/>
    <property type="evidence" value="ECO:0007669"/>
    <property type="project" value="InterPro"/>
</dbReference>
<comment type="caution">
    <text evidence="2">The sequence shown here is derived from an EMBL/GenBank/DDBJ whole genome shotgun (WGS) entry which is preliminary data.</text>
</comment>
<dbReference type="Gene3D" id="3.40.50.2000">
    <property type="entry name" value="Glycogen Phosphorylase B"/>
    <property type="match status" value="2"/>
</dbReference>
<protein>
    <submittedName>
        <fullName evidence="2">Glycosyltransferase</fullName>
    </submittedName>
</protein>
<proteinExistence type="predicted"/>
<dbReference type="AlphaFoldDB" id="A0A0G1HZW6"/>
<evidence type="ECO:0000313" key="2">
    <source>
        <dbReference type="EMBL" id="KKT52520.1"/>
    </source>
</evidence>
<accession>A0A0G1HZW6</accession>
<organism evidence="2 3">
    <name type="scientific">Candidatus Collierbacteria bacterium GW2011_GWB2_44_22</name>
    <dbReference type="NCBI Taxonomy" id="1618387"/>
    <lineage>
        <taxon>Bacteria</taxon>
        <taxon>Candidatus Collieribacteriota</taxon>
    </lineage>
</organism>
<name>A0A0G1HZW6_9BACT</name>